<dbReference type="Proteomes" id="UP001183607">
    <property type="component" value="Unassembled WGS sequence"/>
</dbReference>
<dbReference type="PIRSF" id="PIRSF029958">
    <property type="entry name" value="Necrosis-inducing_protein"/>
    <property type="match status" value="1"/>
</dbReference>
<sequence length="255" mass="27188">MPHLTRRLATLAALSAVTVLAAAGTALADPPGALPENASALEKTYEPAYDYDKDGCYASTAIGPDGTLNGGLKLGGDVNGQCRDASDLDNVNVYARTKCDNDWCAIVYASYFEKDQAALGPGSAGHRHDWEHNVVWVHEDRVAYVSTSQHGGFAVHAADSLPFDGTHAKVVYHKDGISTHCFRAAKNNGGDEPPENHKGTWQRPPVVGWDGYPSGIREKLTAADFGSALLGIRDDTFASHLQKALPAGIPFDPYA</sequence>
<evidence type="ECO:0000313" key="2">
    <source>
        <dbReference type="EMBL" id="MDT0417735.1"/>
    </source>
</evidence>
<gene>
    <name evidence="2" type="ORF">RM574_19825</name>
</gene>
<organism evidence="2 3">
    <name type="scientific">Streptomyces evansiae</name>
    <dbReference type="NCBI Taxonomy" id="3075535"/>
    <lineage>
        <taxon>Bacteria</taxon>
        <taxon>Bacillati</taxon>
        <taxon>Actinomycetota</taxon>
        <taxon>Actinomycetes</taxon>
        <taxon>Kitasatosporales</taxon>
        <taxon>Streptomycetaceae</taxon>
        <taxon>Streptomyces</taxon>
    </lineage>
</organism>
<evidence type="ECO:0000256" key="1">
    <source>
        <dbReference type="SAM" id="SignalP"/>
    </source>
</evidence>
<feature type="signal peptide" evidence="1">
    <location>
        <begin position="1"/>
        <end position="28"/>
    </location>
</feature>
<keyword evidence="1" id="KW-0732">Signal</keyword>
<protein>
    <submittedName>
        <fullName evidence="2">NPP1 family protein</fullName>
    </submittedName>
</protein>
<name>A0ABD5EBX0_9ACTN</name>
<dbReference type="Pfam" id="PF05630">
    <property type="entry name" value="NPP1"/>
    <property type="match status" value="1"/>
</dbReference>
<dbReference type="RefSeq" id="WP_043255264.1">
    <property type="nucleotide sequence ID" value="NZ_JAVRER010000032.1"/>
</dbReference>
<dbReference type="AlphaFoldDB" id="A0ABD5EBX0"/>
<evidence type="ECO:0000313" key="3">
    <source>
        <dbReference type="Proteomes" id="UP001183607"/>
    </source>
</evidence>
<proteinExistence type="predicted"/>
<dbReference type="PANTHER" id="PTHR33657:SF6">
    <property type="entry name" value="SECRETED PROTEIN"/>
    <property type="match status" value="1"/>
</dbReference>
<accession>A0ABD5EBX0</accession>
<comment type="caution">
    <text evidence="2">The sequence shown here is derived from an EMBL/GenBank/DDBJ whole genome shotgun (WGS) entry which is preliminary data.</text>
</comment>
<feature type="chain" id="PRO_5044870181" evidence="1">
    <location>
        <begin position="29"/>
        <end position="255"/>
    </location>
</feature>
<dbReference type="PANTHER" id="PTHR33657">
    <property type="entry name" value="DOMAIN PROTEIN, PUTATIVE (AFU_ORTHOLOGUE AFUA_5G00600)-RELATED"/>
    <property type="match status" value="1"/>
</dbReference>
<reference evidence="3" key="1">
    <citation type="submission" date="2023-07" db="EMBL/GenBank/DDBJ databases">
        <title>30 novel species of actinomycetes from the DSMZ collection.</title>
        <authorList>
            <person name="Nouioui I."/>
        </authorList>
    </citation>
    <scope>NUCLEOTIDE SEQUENCE [LARGE SCALE GENOMIC DNA]</scope>
    <source>
        <strain evidence="3">DSM 41982</strain>
    </source>
</reference>
<dbReference type="InterPro" id="IPR008701">
    <property type="entry name" value="NPP1"/>
</dbReference>
<dbReference type="EMBL" id="JAVRER010000032">
    <property type="protein sequence ID" value="MDT0417735.1"/>
    <property type="molecule type" value="Genomic_DNA"/>
</dbReference>